<dbReference type="AlphaFoldDB" id="B7F554"/>
<proteinExistence type="predicted"/>
<sequence>MAGGRLSCTGWSPAAGGASAHFFLPAAVIVVVLHQLAVWPPPSPHTAADGRRLRLGRRGQAHPDGPRGLGLTAGFIFKDTTQSKSCGKYFAFVFSSSLSSPRSFFYLRFSSCSETLGSTEQFKWNCSRDCCQPI</sequence>
<reference evidence="2" key="1">
    <citation type="journal article" date="2005" name="Nature">
        <title>The map-based sequence of the rice genome.</title>
        <authorList>
            <consortium name="International rice genome sequencing project (IRGSP)"/>
            <person name="Matsumoto T."/>
            <person name="Wu J."/>
            <person name="Kanamori H."/>
            <person name="Katayose Y."/>
            <person name="Fujisawa M."/>
            <person name="Namiki N."/>
            <person name="Mizuno H."/>
            <person name="Yamamoto K."/>
            <person name="Antonio B.A."/>
            <person name="Baba T."/>
            <person name="Sakata K."/>
            <person name="Nagamura Y."/>
            <person name="Aoki H."/>
            <person name="Arikawa K."/>
            <person name="Arita K."/>
            <person name="Bito T."/>
            <person name="Chiden Y."/>
            <person name="Fujitsuka N."/>
            <person name="Fukunaka R."/>
            <person name="Hamada M."/>
            <person name="Harada C."/>
            <person name="Hayashi A."/>
            <person name="Hijishita S."/>
            <person name="Honda M."/>
            <person name="Hosokawa S."/>
            <person name="Ichikawa Y."/>
            <person name="Idonuma A."/>
            <person name="Iijima M."/>
            <person name="Ikeda M."/>
            <person name="Ikeno M."/>
            <person name="Ito K."/>
            <person name="Ito S."/>
            <person name="Ito T."/>
            <person name="Ito Y."/>
            <person name="Ito Y."/>
            <person name="Iwabuchi A."/>
            <person name="Kamiya K."/>
            <person name="Karasawa W."/>
            <person name="Kurita K."/>
            <person name="Katagiri S."/>
            <person name="Kikuta A."/>
            <person name="Kobayashi H."/>
            <person name="Kobayashi N."/>
            <person name="Machita K."/>
            <person name="Maehara T."/>
            <person name="Masukawa M."/>
            <person name="Mizubayashi T."/>
            <person name="Mukai Y."/>
            <person name="Nagasaki H."/>
            <person name="Nagata Y."/>
            <person name="Naito S."/>
            <person name="Nakashima M."/>
            <person name="Nakama Y."/>
            <person name="Nakamichi Y."/>
            <person name="Nakamura M."/>
            <person name="Meguro A."/>
            <person name="Negishi M."/>
            <person name="Ohta I."/>
            <person name="Ohta T."/>
            <person name="Okamoto M."/>
            <person name="Ono N."/>
            <person name="Saji S."/>
            <person name="Sakaguchi M."/>
            <person name="Sakai K."/>
            <person name="Shibata M."/>
            <person name="Shimokawa T."/>
            <person name="Song J."/>
            <person name="Takazaki Y."/>
            <person name="Terasawa K."/>
            <person name="Tsugane M."/>
            <person name="Tsuji K."/>
            <person name="Ueda S."/>
            <person name="Waki K."/>
            <person name="Yamagata H."/>
            <person name="Yamamoto M."/>
            <person name="Yamamoto S."/>
            <person name="Yamane H."/>
            <person name="Yoshiki S."/>
            <person name="Yoshihara R."/>
            <person name="Yukawa K."/>
            <person name="Zhong H."/>
            <person name="Yano M."/>
            <person name="Yuan Q."/>
            <person name="Ouyang S."/>
            <person name="Liu J."/>
            <person name="Jones K.M."/>
            <person name="Gansberger K."/>
            <person name="Moffat K."/>
            <person name="Hill J."/>
            <person name="Bera J."/>
            <person name="Fadrosh D."/>
            <person name="Jin S."/>
            <person name="Johri S."/>
            <person name="Kim M."/>
            <person name="Overton L."/>
            <person name="Reardon M."/>
            <person name="Tsitrin T."/>
            <person name="Vuong H."/>
            <person name="Weaver B."/>
            <person name="Ciecko A."/>
            <person name="Tallon L."/>
            <person name="Jackson J."/>
            <person name="Pai G."/>
            <person name="Aken S.V."/>
            <person name="Utterback T."/>
            <person name="Reidmuller S."/>
            <person name="Feldblyum T."/>
            <person name="Hsiao J."/>
            <person name="Zismann V."/>
            <person name="Iobst S."/>
            <person name="de Vazeille A.R."/>
            <person name="Buell C.R."/>
            <person name="Ying K."/>
            <person name="Li Y."/>
            <person name="Lu T."/>
            <person name="Huang Y."/>
            <person name="Zhao Q."/>
            <person name="Feng Q."/>
            <person name="Zhang L."/>
            <person name="Zhu J."/>
            <person name="Weng Q."/>
            <person name="Mu J."/>
            <person name="Lu Y."/>
            <person name="Fan D."/>
            <person name="Liu Y."/>
            <person name="Guan J."/>
            <person name="Zhang Y."/>
            <person name="Yu S."/>
            <person name="Liu X."/>
            <person name="Zhang Y."/>
            <person name="Hong G."/>
            <person name="Han B."/>
            <person name="Choisne N."/>
            <person name="Demange N."/>
            <person name="Orjeda G."/>
            <person name="Samain S."/>
            <person name="Cattolico L."/>
            <person name="Pelletier E."/>
            <person name="Couloux A."/>
            <person name="Segurens B."/>
            <person name="Wincker P."/>
            <person name="D'Hont A."/>
            <person name="Scarpelli C."/>
            <person name="Weissenbach J."/>
            <person name="Salanoubat M."/>
            <person name="Quetier F."/>
            <person name="Yu Y."/>
            <person name="Kim H.R."/>
            <person name="Rambo T."/>
            <person name="Currie J."/>
            <person name="Collura K."/>
            <person name="Luo M."/>
            <person name="Yang T."/>
            <person name="Ammiraju J.S.S."/>
            <person name="Engler F."/>
            <person name="Soderlund C."/>
            <person name="Wing R.A."/>
            <person name="Palmer L.E."/>
            <person name="de la Bastide M."/>
            <person name="Spiegel L."/>
            <person name="Nascimento L."/>
            <person name="Zutavern T."/>
            <person name="O'Shaughnessy A."/>
            <person name="Dike S."/>
            <person name="Dedhia N."/>
            <person name="Preston R."/>
            <person name="Balija V."/>
            <person name="McCombie W.R."/>
            <person name="Chow T."/>
            <person name="Chen H."/>
            <person name="Chung M."/>
            <person name="Chen C."/>
            <person name="Shaw J."/>
            <person name="Wu H."/>
            <person name="Hsiao K."/>
            <person name="Chao Y."/>
            <person name="Chu M."/>
            <person name="Cheng C."/>
            <person name="Hour A."/>
            <person name="Lee P."/>
            <person name="Lin S."/>
            <person name="Lin Y."/>
            <person name="Liou J."/>
            <person name="Liu S."/>
            <person name="Hsing Y."/>
            <person name="Raghuvanshi S."/>
            <person name="Mohanty A."/>
            <person name="Bharti A.K."/>
            <person name="Gaur A."/>
            <person name="Gupta V."/>
            <person name="Kumar D."/>
            <person name="Ravi V."/>
            <person name="Vij S."/>
            <person name="Kapur A."/>
            <person name="Khurana P."/>
            <person name="Khurana P."/>
            <person name="Khurana J.P."/>
            <person name="Tyagi A.K."/>
            <person name="Gaikwad K."/>
            <person name="Singh A."/>
            <person name="Dalal V."/>
            <person name="Srivastava S."/>
            <person name="Dixit A."/>
            <person name="Pal A.K."/>
            <person name="Ghazi I.A."/>
            <person name="Yadav M."/>
            <person name="Pandit A."/>
            <person name="Bhargava A."/>
            <person name="Sureshbabu K."/>
            <person name="Batra K."/>
            <person name="Sharma T.R."/>
            <person name="Mohapatra T."/>
            <person name="Singh N.K."/>
            <person name="Messing J."/>
            <person name="Nelson A.B."/>
            <person name="Fuks G."/>
            <person name="Kavchok S."/>
            <person name="Keizer G."/>
            <person name="Linton E."/>
            <person name="Llaca V."/>
            <person name="Song R."/>
            <person name="Tanyolac B."/>
            <person name="Young S."/>
            <person name="Ho-Il K."/>
            <person name="Hahn J.H."/>
            <person name="Sangsakoo G."/>
            <person name="Vanavichit A."/>
            <person name="de Mattos Luiz.A.T."/>
            <person name="Zimmer P.D."/>
            <person name="Malone G."/>
            <person name="Dellagostin O."/>
            <person name="de Oliveira A.C."/>
            <person name="Bevan M."/>
            <person name="Bancroft I."/>
            <person name="Minx P."/>
            <person name="Cordum H."/>
            <person name="Wilson R."/>
            <person name="Cheng Z."/>
            <person name="Jin W."/>
            <person name="Jiang J."/>
            <person name="Leong S.A."/>
            <person name="Iwama H."/>
            <person name="Gojobori T."/>
            <person name="Itoh T."/>
            <person name="Niimura Y."/>
            <person name="Fujii Y."/>
            <person name="Habara T."/>
            <person name="Sakai H."/>
            <person name="Sato Y."/>
            <person name="Wilson G."/>
            <person name="Kumar K."/>
            <person name="McCouch S."/>
            <person name="Juretic N."/>
            <person name="Hoen D."/>
            <person name="Wright S."/>
            <person name="Bruskiewich R."/>
            <person name="Bureau T."/>
            <person name="Miyao A."/>
            <person name="Hirochika H."/>
            <person name="Nishikawa T."/>
            <person name="Kadowaki K."/>
            <person name="Sugiura M."/>
            <person name="Burr B."/>
            <person name="Sasaki T."/>
        </authorList>
    </citation>
    <scope>NUCLEOTIDE SEQUENCE [LARGE SCALE GENOMIC DNA]</scope>
    <source>
        <strain evidence="2">cv. Nipponbare</strain>
    </source>
</reference>
<accession>B7F554</accession>
<reference evidence="2" key="2">
    <citation type="journal article" date="2008" name="Nucleic Acids Res.">
        <title>The rice annotation project database (RAP-DB): 2008 update.</title>
        <authorList>
            <consortium name="The rice annotation project (RAP)"/>
        </authorList>
    </citation>
    <scope>GENOME REANNOTATION</scope>
    <source>
        <strain evidence="2">cv. Nipponbare</strain>
    </source>
</reference>
<dbReference type="Proteomes" id="UP000000763">
    <property type="component" value="Chromosome 8"/>
</dbReference>
<gene>
    <name evidence="1" type="primary">B1104G07.5-2</name>
</gene>
<protein>
    <submittedName>
        <fullName evidence="1">Uncharacterized protein</fullName>
    </submittedName>
</protein>
<evidence type="ECO:0000313" key="1">
    <source>
        <dbReference type="EMBL" id="BAD03467.1"/>
    </source>
</evidence>
<organism evidence="1 2">
    <name type="scientific">Oryza sativa subsp. japonica</name>
    <name type="common">Rice</name>
    <dbReference type="NCBI Taxonomy" id="39947"/>
    <lineage>
        <taxon>Eukaryota</taxon>
        <taxon>Viridiplantae</taxon>
        <taxon>Streptophyta</taxon>
        <taxon>Embryophyta</taxon>
        <taxon>Tracheophyta</taxon>
        <taxon>Spermatophyta</taxon>
        <taxon>Magnoliopsida</taxon>
        <taxon>Liliopsida</taxon>
        <taxon>Poales</taxon>
        <taxon>Poaceae</taxon>
        <taxon>BOP clade</taxon>
        <taxon>Oryzoideae</taxon>
        <taxon>Oryzeae</taxon>
        <taxon>Oryzinae</taxon>
        <taxon>Oryza</taxon>
        <taxon>Oryza sativa</taxon>
    </lineage>
</organism>
<evidence type="ECO:0000313" key="2">
    <source>
        <dbReference type="Proteomes" id="UP000000763"/>
    </source>
</evidence>
<dbReference type="EMBL" id="AP005096">
    <property type="protein sequence ID" value="BAD03467.1"/>
    <property type="molecule type" value="Genomic_DNA"/>
</dbReference>
<name>B7F554_ORYSJ</name>